<accession>A0A8H5H388</accession>
<keyword evidence="4" id="KW-0547">Nucleotide-binding</keyword>
<gene>
    <name evidence="15" type="ORF">D9615_008170</name>
</gene>
<evidence type="ECO:0000256" key="11">
    <source>
        <dbReference type="PIRNR" id="PIRNR005719"/>
    </source>
</evidence>
<evidence type="ECO:0000313" key="16">
    <source>
        <dbReference type="Proteomes" id="UP000565441"/>
    </source>
</evidence>
<dbReference type="Gene3D" id="3.30.70.1620">
    <property type="match status" value="1"/>
</dbReference>
<dbReference type="GO" id="GO:0005524">
    <property type="term" value="F:ATP binding"/>
    <property type="evidence" value="ECO:0007669"/>
    <property type="project" value="UniProtKB-KW"/>
</dbReference>
<keyword evidence="5" id="KW-0498">Mitosis</keyword>
<evidence type="ECO:0000256" key="12">
    <source>
        <dbReference type="SAM" id="Coils"/>
    </source>
</evidence>
<evidence type="ECO:0000259" key="14">
    <source>
        <dbReference type="SMART" id="SM00968"/>
    </source>
</evidence>
<dbReference type="GO" id="GO:0051301">
    <property type="term" value="P:cell division"/>
    <property type="evidence" value="ECO:0007669"/>
    <property type="project" value="UniProtKB-KW"/>
</dbReference>
<dbReference type="InterPro" id="IPR024704">
    <property type="entry name" value="SMC"/>
</dbReference>
<evidence type="ECO:0000256" key="1">
    <source>
        <dbReference type="ARBA" id="ARBA00004123"/>
    </source>
</evidence>
<evidence type="ECO:0000256" key="9">
    <source>
        <dbReference type="ARBA" id="ARBA00023242"/>
    </source>
</evidence>
<evidence type="ECO:0000256" key="2">
    <source>
        <dbReference type="ARBA" id="ARBA00005231"/>
    </source>
</evidence>
<dbReference type="GO" id="GO:0005694">
    <property type="term" value="C:chromosome"/>
    <property type="evidence" value="ECO:0007669"/>
    <property type="project" value="InterPro"/>
</dbReference>
<feature type="coiled-coil region" evidence="12">
    <location>
        <begin position="478"/>
        <end position="505"/>
    </location>
</feature>
<dbReference type="FunFam" id="3.40.50.300:FF:000385">
    <property type="entry name" value="Structural maintenance of chromosomes 2"/>
    <property type="match status" value="1"/>
</dbReference>
<evidence type="ECO:0000313" key="15">
    <source>
        <dbReference type="EMBL" id="KAF5375839.1"/>
    </source>
</evidence>
<keyword evidence="7 12" id="KW-0175">Coiled coil</keyword>
<keyword evidence="3" id="KW-0132">Cell division</keyword>
<keyword evidence="10" id="KW-0131">Cell cycle</keyword>
<feature type="region of interest" description="Disordered" evidence="13">
    <location>
        <begin position="1201"/>
        <end position="1226"/>
    </location>
</feature>
<evidence type="ECO:0000256" key="13">
    <source>
        <dbReference type="SAM" id="MobiDB-lite"/>
    </source>
</evidence>
<keyword evidence="16" id="KW-1185">Reference proteome</keyword>
<feature type="coiled-coil region" evidence="12">
    <location>
        <begin position="855"/>
        <end position="959"/>
    </location>
</feature>
<dbReference type="Gene3D" id="1.20.1060.20">
    <property type="match status" value="1"/>
</dbReference>
<feature type="compositionally biased region" description="Basic residues" evidence="13">
    <location>
        <begin position="1217"/>
        <end position="1226"/>
    </location>
</feature>
<dbReference type="GO" id="GO:0007076">
    <property type="term" value="P:mitotic chromosome condensation"/>
    <property type="evidence" value="ECO:0007669"/>
    <property type="project" value="UniProtKB-ARBA"/>
</dbReference>
<evidence type="ECO:0000256" key="3">
    <source>
        <dbReference type="ARBA" id="ARBA00022618"/>
    </source>
</evidence>
<keyword evidence="8" id="KW-0226">DNA condensation</keyword>
<feature type="compositionally biased region" description="Basic and acidic residues" evidence="13">
    <location>
        <begin position="271"/>
        <end position="291"/>
    </location>
</feature>
<dbReference type="FunFam" id="3.40.50.300:FF:000278">
    <property type="entry name" value="Structural maintenance of chromosomes 2"/>
    <property type="match status" value="1"/>
</dbReference>
<dbReference type="InterPro" id="IPR003395">
    <property type="entry name" value="RecF/RecN/SMC_N"/>
</dbReference>
<dbReference type="Proteomes" id="UP000565441">
    <property type="component" value="Unassembled WGS sequence"/>
</dbReference>
<dbReference type="Pfam" id="PF06470">
    <property type="entry name" value="SMC_hinge"/>
    <property type="match status" value="1"/>
</dbReference>
<comment type="similarity">
    <text evidence="2">Belongs to the SMC family. SMC2 subfamily.</text>
</comment>
<feature type="domain" description="SMC hinge" evidence="14">
    <location>
        <begin position="523"/>
        <end position="644"/>
    </location>
</feature>
<dbReference type="EMBL" id="JAACJP010000031">
    <property type="protein sequence ID" value="KAF5375839.1"/>
    <property type="molecule type" value="Genomic_DNA"/>
</dbReference>
<dbReference type="AlphaFoldDB" id="A0A8H5H388"/>
<dbReference type="GO" id="GO:0016887">
    <property type="term" value="F:ATP hydrolysis activity"/>
    <property type="evidence" value="ECO:0007669"/>
    <property type="project" value="InterPro"/>
</dbReference>
<evidence type="ECO:0000256" key="4">
    <source>
        <dbReference type="ARBA" id="ARBA00022741"/>
    </source>
</evidence>
<dbReference type="PANTHER" id="PTHR43977">
    <property type="entry name" value="STRUCTURAL MAINTENANCE OF CHROMOSOMES PROTEIN 3"/>
    <property type="match status" value="1"/>
</dbReference>
<dbReference type="CDD" id="cd03273">
    <property type="entry name" value="ABC_SMC2_euk"/>
    <property type="match status" value="1"/>
</dbReference>
<dbReference type="PIRSF" id="PIRSF005719">
    <property type="entry name" value="SMC"/>
    <property type="match status" value="1"/>
</dbReference>
<keyword evidence="6" id="KW-0067">ATP-binding</keyword>
<dbReference type="SMART" id="SM00968">
    <property type="entry name" value="SMC_hinge"/>
    <property type="match status" value="1"/>
</dbReference>
<dbReference type="GO" id="GO:0005634">
    <property type="term" value="C:nucleus"/>
    <property type="evidence" value="ECO:0007669"/>
    <property type="project" value="UniProtKB-SubCell"/>
</dbReference>
<dbReference type="OrthoDB" id="10255539at2759"/>
<evidence type="ECO:0000256" key="5">
    <source>
        <dbReference type="ARBA" id="ARBA00022776"/>
    </source>
</evidence>
<dbReference type="Gene3D" id="1.10.287.1490">
    <property type="match status" value="1"/>
</dbReference>
<feature type="region of interest" description="Disordered" evidence="13">
    <location>
        <begin position="250"/>
        <end position="291"/>
    </location>
</feature>
<organism evidence="15 16">
    <name type="scientific">Tricholomella constricta</name>
    <dbReference type="NCBI Taxonomy" id="117010"/>
    <lineage>
        <taxon>Eukaryota</taxon>
        <taxon>Fungi</taxon>
        <taxon>Dikarya</taxon>
        <taxon>Basidiomycota</taxon>
        <taxon>Agaricomycotina</taxon>
        <taxon>Agaricomycetes</taxon>
        <taxon>Agaricomycetidae</taxon>
        <taxon>Agaricales</taxon>
        <taxon>Tricholomatineae</taxon>
        <taxon>Lyophyllaceae</taxon>
        <taxon>Tricholomella</taxon>
    </lineage>
</organism>
<comment type="subcellular location">
    <subcellularLocation>
        <location evidence="1 11">Nucleus</location>
    </subcellularLocation>
</comment>
<protein>
    <recommendedName>
        <fullName evidence="11">Structural maintenance of chromosomes protein</fullName>
    </recommendedName>
</protein>
<evidence type="ECO:0000256" key="7">
    <source>
        <dbReference type="ARBA" id="ARBA00023054"/>
    </source>
</evidence>
<evidence type="ECO:0000256" key="8">
    <source>
        <dbReference type="ARBA" id="ARBA00023067"/>
    </source>
</evidence>
<dbReference type="Pfam" id="PF02463">
    <property type="entry name" value="SMC_N"/>
    <property type="match status" value="1"/>
</dbReference>
<dbReference type="Gene3D" id="3.40.50.300">
    <property type="entry name" value="P-loop containing nucleotide triphosphate hydrolases"/>
    <property type="match status" value="2"/>
</dbReference>
<dbReference type="InterPro" id="IPR027120">
    <property type="entry name" value="Smc2_ABC"/>
</dbReference>
<name>A0A8H5H388_9AGAR</name>
<dbReference type="InterPro" id="IPR010935">
    <property type="entry name" value="SMC_hinge"/>
</dbReference>
<evidence type="ECO:0000256" key="6">
    <source>
        <dbReference type="ARBA" id="ARBA00022840"/>
    </source>
</evidence>
<evidence type="ECO:0000256" key="10">
    <source>
        <dbReference type="ARBA" id="ARBA00023306"/>
    </source>
</evidence>
<dbReference type="SUPFAM" id="SSF75553">
    <property type="entry name" value="Smc hinge domain"/>
    <property type="match status" value="1"/>
</dbReference>
<keyword evidence="9 11" id="KW-0539">Nucleus</keyword>
<proteinExistence type="inferred from homology"/>
<reference evidence="15 16" key="1">
    <citation type="journal article" date="2020" name="ISME J.">
        <title>Uncovering the hidden diversity of litter-decomposition mechanisms in mushroom-forming fungi.</title>
        <authorList>
            <person name="Floudas D."/>
            <person name="Bentzer J."/>
            <person name="Ahren D."/>
            <person name="Johansson T."/>
            <person name="Persson P."/>
            <person name="Tunlid A."/>
        </authorList>
    </citation>
    <scope>NUCLEOTIDE SEQUENCE [LARGE SCALE GENOMIC DNA]</scope>
    <source>
        <strain evidence="15 16">CBS 661.87</strain>
    </source>
</reference>
<feature type="coiled-coil region" evidence="12">
    <location>
        <begin position="419"/>
        <end position="446"/>
    </location>
</feature>
<sequence>MRIEELVIEGFKSYPVRTQITGWDPSFNAITGLNGSGKSNILDAICFVLGITNMAQMRAANQQDLIYKRGQAGVTKASVTIVFDNSNKSKSPAGYEHCPQITVTRQISLPNVSKWLLNGHRAQQGNVQTLFQSVQLNINNPNFVIMQGRITKVLNMRPQEILGMVEEAAGTRMFEDRKEKAIKTMTKKDKRVQEILSLLREEITPKLEKLRTEKRSFIAYQKSCSELEKIGRVLRAWEWTDAQEKVARKGQEVEEKKEEVEGVNRGRKKAIRESEAAEKDMEDVTKKRDAEMSRGGKIKKLEEEFQELGKAAMKIKTQAELKETTIKDEGVNVTALEGELKELQTSLGDKTAQLEELNASYGTVKEQHTAAGNKLSAAEELLQTLLTGLSSNNTNNSGGGYMGQLAEAKGRLAHGQAEEEQSKVKLAMSEKELKTLEARWKEVERDAREGQKALQAKRAAVEECHRKLQNCGWNQEKETVLEEKLRNAKAEVRSLSDQHERMKQGLGQLNFDYVDPAPNFDRRKVKGYAATLVRLEEKNYDKSTALEIAAGNKLYQVVVEDEGVGAQLIKNGKLRKRVTLIPLNKISAYKLSAKQLDAAQRLAPGKVHAALSLVSCEDEVANAIAYVFGNNLICEDAESAKRVTFSKEVGVRSVTLAGDVYDPSGTLSGGSAPSGNGTLIRVQELMEIWSRLSAARKRLEVLEKEEEQGRKVRDEWRGLARELEMKEHEAKLMEQQIQGSNAARIGTQVDDLKQTIANLKLAVQAAKDKQKEAHEECQKLERDMAEFKNNKEGKTEELKADILKQKAALQRHAVIVKTQQKEVQTATLELAYGATPMVALTDGVPRAPEQIKQDIEAATNTLEEARAGVVKLNRDLEKLKEQVATGEAACAKVERKLQEERATLTRFDNELKELANVIKEKRQEVSQADLDIKSLEHAVQALNKEKAAATNLVTNLEKQYEWIVEDKHQFGKEGTPYDFGAQDISRMKEKAKELEESQKGMKKKVNPKVMNMIDNVEKRELDLQKMLSTVMKDKEKIEETIEELDRYKRDALQTTWEKVDGDFGGIFAELLPGNFAKLQPPDGQDLMDGLEVKVQLGTVWKQSLTELSGGQRSLIALSLIMALLQFKPAPMYILDEIDAALDLSHTQHIGQLFRTRFKGSQFIVVSLKEGLFTNANVLFRARFRDGTSIVERTAQRSVSSLYANGDEDSGNGDERSTRRRRVGGGS</sequence>
<comment type="caution">
    <text evidence="15">The sequence shown here is derived from an EMBL/GenBank/DDBJ whole genome shotgun (WGS) entry which is preliminary data.</text>
</comment>
<dbReference type="InterPro" id="IPR027417">
    <property type="entry name" value="P-loop_NTPase"/>
</dbReference>
<feature type="compositionally biased region" description="Basic and acidic residues" evidence="13">
    <location>
        <begin position="250"/>
        <end position="264"/>
    </location>
</feature>
<dbReference type="SUPFAM" id="SSF52540">
    <property type="entry name" value="P-loop containing nucleoside triphosphate hydrolases"/>
    <property type="match status" value="1"/>
</dbReference>
<dbReference type="InterPro" id="IPR036277">
    <property type="entry name" value="SMC_hinge_sf"/>
</dbReference>
<feature type="coiled-coil region" evidence="12">
    <location>
        <begin position="749"/>
        <end position="797"/>
    </location>
</feature>